<dbReference type="Proteomes" id="UP000759131">
    <property type="component" value="Unassembled WGS sequence"/>
</dbReference>
<gene>
    <name evidence="1" type="ORF">OSB1V03_LOCUS4169</name>
</gene>
<organism evidence="1">
    <name type="scientific">Medioppia subpectinata</name>
    <dbReference type="NCBI Taxonomy" id="1979941"/>
    <lineage>
        <taxon>Eukaryota</taxon>
        <taxon>Metazoa</taxon>
        <taxon>Ecdysozoa</taxon>
        <taxon>Arthropoda</taxon>
        <taxon>Chelicerata</taxon>
        <taxon>Arachnida</taxon>
        <taxon>Acari</taxon>
        <taxon>Acariformes</taxon>
        <taxon>Sarcoptiformes</taxon>
        <taxon>Oribatida</taxon>
        <taxon>Brachypylina</taxon>
        <taxon>Oppioidea</taxon>
        <taxon>Oppiidae</taxon>
        <taxon>Medioppia</taxon>
    </lineage>
</organism>
<dbReference type="PANTHER" id="PTHR43313:SF50">
    <property type="entry name" value="GH26015P"/>
    <property type="match status" value="1"/>
</dbReference>
<dbReference type="GO" id="GO:0016491">
    <property type="term" value="F:oxidoreductase activity"/>
    <property type="evidence" value="ECO:0007669"/>
    <property type="project" value="TreeGrafter"/>
</dbReference>
<accession>A0A7R9KIJ1</accession>
<reference evidence="1" key="1">
    <citation type="submission" date="2020-11" db="EMBL/GenBank/DDBJ databases">
        <authorList>
            <person name="Tran Van P."/>
        </authorList>
    </citation>
    <scope>NUCLEOTIDE SEQUENCE</scope>
</reference>
<dbReference type="AlphaFoldDB" id="A0A7R9KIJ1"/>
<sequence>MRRTKETVSSLGKAVLITGCDTGFGNRLALKLNRNGYRVYATVLSVGSKGSQELAERATFVDKMHVLEMDVTDDTQVLDAYKHVRKDVLLSRPVVGSSMHRMLGLISLVISTAIASRLCSPPLHFSTVVSRISVIIKSVKTLSTMEWWSTLFSLLQTHNQLFSGVLAHKTRFNLSVSIEIKPRTLVQTFGVKFAINTFEQVIQKHKLKINYGGLTDVGSIYT</sequence>
<dbReference type="Gene3D" id="3.40.50.720">
    <property type="entry name" value="NAD(P)-binding Rossmann-like Domain"/>
    <property type="match status" value="1"/>
</dbReference>
<keyword evidence="2" id="KW-1185">Reference proteome</keyword>
<name>A0A7R9KIJ1_9ACAR</name>
<protein>
    <submittedName>
        <fullName evidence="1">Uncharacterized protein</fullName>
    </submittedName>
</protein>
<dbReference type="EMBL" id="CAJPIZ010001839">
    <property type="protein sequence ID" value="CAG2104148.1"/>
    <property type="molecule type" value="Genomic_DNA"/>
</dbReference>
<dbReference type="InterPro" id="IPR036291">
    <property type="entry name" value="NAD(P)-bd_dom_sf"/>
</dbReference>
<dbReference type="InterPro" id="IPR002347">
    <property type="entry name" value="SDR_fam"/>
</dbReference>
<evidence type="ECO:0000313" key="1">
    <source>
        <dbReference type="EMBL" id="CAD7623718.1"/>
    </source>
</evidence>
<dbReference type="OrthoDB" id="6422490at2759"/>
<dbReference type="Pfam" id="PF00106">
    <property type="entry name" value="adh_short"/>
    <property type="match status" value="1"/>
</dbReference>
<evidence type="ECO:0000313" key="2">
    <source>
        <dbReference type="Proteomes" id="UP000759131"/>
    </source>
</evidence>
<proteinExistence type="predicted"/>
<dbReference type="EMBL" id="OC856414">
    <property type="protein sequence ID" value="CAD7623718.1"/>
    <property type="molecule type" value="Genomic_DNA"/>
</dbReference>
<dbReference type="PANTHER" id="PTHR43313">
    <property type="entry name" value="SHORT-CHAIN DEHYDROGENASE/REDUCTASE FAMILY 9C"/>
    <property type="match status" value="1"/>
</dbReference>
<dbReference type="SUPFAM" id="SSF51735">
    <property type="entry name" value="NAD(P)-binding Rossmann-fold domains"/>
    <property type="match status" value="1"/>
</dbReference>
<dbReference type="GO" id="GO:0008202">
    <property type="term" value="P:steroid metabolic process"/>
    <property type="evidence" value="ECO:0007669"/>
    <property type="project" value="TreeGrafter"/>
</dbReference>